<evidence type="ECO:0000313" key="1">
    <source>
        <dbReference type="EMBL" id="CDS89106.1"/>
    </source>
</evidence>
<proteinExistence type="predicted"/>
<reference evidence="3" key="1">
    <citation type="submission" date="2014-07" db="EMBL/GenBank/DDBJ databases">
        <authorList>
            <person name="Monot Marc"/>
        </authorList>
    </citation>
    <scope>NUCLEOTIDE SEQUENCE</scope>
    <source>
        <strain evidence="3">7032989</strain>
        <strain evidence="2">7032994</strain>
    </source>
</reference>
<sequence length="65" mass="7790">MNKSYMLKYTYKSPTNLFHGDKKYTLTYTKRVMSNLVYDMDNLENNSFTCLEVQSLFDDIFKVKL</sequence>
<dbReference type="AlphaFoldDB" id="A0A069AQ94"/>
<gene>
    <name evidence="3" type="ORF">BN1095_1230014</name>
    <name evidence="1" type="ORF">BN1096_700344</name>
    <name evidence="2" type="ORF">BN1097_710342</name>
</gene>
<dbReference type="EMBL" id="LK932765">
    <property type="protein sequence ID" value="CDS92920.1"/>
    <property type="molecule type" value="Genomic_DNA"/>
</dbReference>
<evidence type="ECO:0000313" key="3">
    <source>
        <dbReference type="EMBL" id="CDS92920.1"/>
    </source>
</evidence>
<dbReference type="EMBL" id="LK932525">
    <property type="protein sequence ID" value="CDS89106.1"/>
    <property type="molecule type" value="Genomic_DNA"/>
</dbReference>
<evidence type="ECO:0000313" key="2">
    <source>
        <dbReference type="EMBL" id="CDS89716.1"/>
    </source>
</evidence>
<dbReference type="RefSeq" id="WP_021390307.1">
    <property type="nucleotide sequence ID" value="NZ_BBYB01000112.1"/>
</dbReference>
<protein>
    <submittedName>
        <fullName evidence="3">Putative phage protein</fullName>
    </submittedName>
    <submittedName>
        <fullName evidence="2">Toxin-antitoxin system, toxin component, Fic family</fullName>
    </submittedName>
</protein>
<organism evidence="3">
    <name type="scientific">Clostridioides difficile</name>
    <name type="common">Peptoclostridium difficile</name>
    <dbReference type="NCBI Taxonomy" id="1496"/>
    <lineage>
        <taxon>Bacteria</taxon>
        <taxon>Bacillati</taxon>
        <taxon>Bacillota</taxon>
        <taxon>Clostridia</taxon>
        <taxon>Peptostreptococcales</taxon>
        <taxon>Peptostreptococcaceae</taxon>
        <taxon>Clostridioides</taxon>
    </lineage>
</organism>
<name>A0A069AQ94_CLODI</name>
<dbReference type="EMBL" id="LK932411">
    <property type="protein sequence ID" value="CDS89716.1"/>
    <property type="molecule type" value="Genomic_DNA"/>
</dbReference>
<accession>A0A069AQ94</accession>